<organism evidence="2 3">
    <name type="scientific">Botryobasidium botryosum (strain FD-172 SS1)</name>
    <dbReference type="NCBI Taxonomy" id="930990"/>
    <lineage>
        <taxon>Eukaryota</taxon>
        <taxon>Fungi</taxon>
        <taxon>Dikarya</taxon>
        <taxon>Basidiomycota</taxon>
        <taxon>Agaricomycotina</taxon>
        <taxon>Agaricomycetes</taxon>
        <taxon>Cantharellales</taxon>
        <taxon>Botryobasidiaceae</taxon>
        <taxon>Botryobasidium</taxon>
    </lineage>
</organism>
<dbReference type="OrthoDB" id="3230070at2759"/>
<dbReference type="STRING" id="930990.A0A067MHB6"/>
<reference evidence="3" key="1">
    <citation type="journal article" date="2014" name="Proc. Natl. Acad. Sci. U.S.A.">
        <title>Extensive sampling of basidiomycete genomes demonstrates inadequacy of the white-rot/brown-rot paradigm for wood decay fungi.</title>
        <authorList>
            <person name="Riley R."/>
            <person name="Salamov A.A."/>
            <person name="Brown D.W."/>
            <person name="Nagy L.G."/>
            <person name="Floudas D."/>
            <person name="Held B.W."/>
            <person name="Levasseur A."/>
            <person name="Lombard V."/>
            <person name="Morin E."/>
            <person name="Otillar R."/>
            <person name="Lindquist E.A."/>
            <person name="Sun H."/>
            <person name="LaButti K.M."/>
            <person name="Schmutz J."/>
            <person name="Jabbour D."/>
            <person name="Luo H."/>
            <person name="Baker S.E."/>
            <person name="Pisabarro A.G."/>
            <person name="Walton J.D."/>
            <person name="Blanchette R.A."/>
            <person name="Henrissat B."/>
            <person name="Martin F."/>
            <person name="Cullen D."/>
            <person name="Hibbett D.S."/>
            <person name="Grigoriev I.V."/>
        </authorList>
    </citation>
    <scope>NUCLEOTIDE SEQUENCE [LARGE SCALE GENOMIC DNA]</scope>
    <source>
        <strain evidence="3">FD-172 SS1</strain>
    </source>
</reference>
<feature type="region of interest" description="Disordered" evidence="1">
    <location>
        <begin position="258"/>
        <end position="283"/>
    </location>
</feature>
<dbReference type="Proteomes" id="UP000027195">
    <property type="component" value="Unassembled WGS sequence"/>
</dbReference>
<dbReference type="InParanoid" id="A0A067MHB6"/>
<proteinExistence type="predicted"/>
<evidence type="ECO:0000313" key="2">
    <source>
        <dbReference type="EMBL" id="KDQ15173.1"/>
    </source>
</evidence>
<protein>
    <submittedName>
        <fullName evidence="2">Uncharacterized protein</fullName>
    </submittedName>
</protein>
<dbReference type="HOGENOM" id="CLU_362459_0_0_1"/>
<evidence type="ECO:0000256" key="1">
    <source>
        <dbReference type="SAM" id="MobiDB-lite"/>
    </source>
</evidence>
<sequence length="771" mass="85323">MRAKRSGISSAAFKPTTPFAPDARASGYATIQHVNRLLSPFHFQLKGLMWSPFGNLITTPNSPQFVEKSKEVLPGIFLDMFKVAFAPLSFDDRSNVVVYNLPLGTADRWTDPSAMASLLMAQNDIAEPIPTESARWLANPAHHKGVMASLRLSLPPQLRAAILKSGTLFLEGRSHPVRSFTAPKTLPNQCRKCWKLGHSEAWCRKAAPICGVCCAGHPTSHHQAVAPNAPHLCALCKGTHPSWTRWCVDRHIQLTAQPPLKKPTPVKKRAADPLPNQLSSPPVHVPRAPPIATHHITGETTYVALDGHPFFCPISCDSCTRPGFRHIVDENCLCARCTTFATAPVASPTDIITQRRRRLGSDAPPALAGVPLLSSHLNLVVELYVSRIPYYFTSHPTAAQYARELPLPYPVIIPPWIPTQHPKSWVVDDICKPPPFAVENYVIPLLEAIALTGTPVLFIGINHRHSHLKIFPRFLPPDSPYTPQVFTIQLPNHSIGERTHTANLALMGALRNMPAHLLTSDLALVIANRAIIDGLTNPSRRMVYHSHLHDLASRAVLACPTTLHIFAINKFHTLHPPKKAFYYRPPTYVPESFTETAPSRRVATRRYKQLLAQAFAEDLEENIPQDHIVRTFDLLRDAKDTTYPTFIDLHRPARETALLARIASGHCKVGSYFLKIHIDEPEAPIACPCGTIDIQTIVHVISECPITAPARHLIENDDGDVDLTTLFTDKLGSFLKWLKATHSFTRDFGEELGPVSLRQGATDLIGFSVAD</sequence>
<keyword evidence="3" id="KW-1185">Reference proteome</keyword>
<gene>
    <name evidence="2" type="ORF">BOTBODRAFT_174022</name>
</gene>
<name>A0A067MHB6_BOTB1</name>
<accession>A0A067MHB6</accession>
<dbReference type="EMBL" id="KL198033">
    <property type="protein sequence ID" value="KDQ15173.1"/>
    <property type="molecule type" value="Genomic_DNA"/>
</dbReference>
<dbReference type="AlphaFoldDB" id="A0A067MHB6"/>
<evidence type="ECO:0000313" key="3">
    <source>
        <dbReference type="Proteomes" id="UP000027195"/>
    </source>
</evidence>